<dbReference type="InterPro" id="IPR004143">
    <property type="entry name" value="BPL_LPL_catalytic"/>
</dbReference>
<dbReference type="Pfam" id="PF02237">
    <property type="entry name" value="BPL_C"/>
    <property type="match status" value="1"/>
</dbReference>
<dbReference type="AlphaFoldDB" id="A0A380TUF3"/>
<proteinExistence type="predicted"/>
<dbReference type="Gene3D" id="2.30.30.100">
    <property type="match status" value="1"/>
</dbReference>
<dbReference type="OrthoDB" id="9807064at2"/>
<dbReference type="GO" id="GO:0005737">
    <property type="term" value="C:cytoplasm"/>
    <property type="evidence" value="ECO:0007669"/>
    <property type="project" value="TreeGrafter"/>
</dbReference>
<dbReference type="SUPFAM" id="SSF50037">
    <property type="entry name" value="C-terminal domain of transcriptional repressors"/>
    <property type="match status" value="1"/>
</dbReference>
<dbReference type="NCBIfam" id="NF008847">
    <property type="entry name" value="PRK11886.1-2"/>
    <property type="match status" value="1"/>
</dbReference>
<accession>A0A380TUF3</accession>
<keyword evidence="9" id="KW-1185">Reference proteome</keyword>
<evidence type="ECO:0000256" key="3">
    <source>
        <dbReference type="ARBA" id="ARBA00022840"/>
    </source>
</evidence>
<dbReference type="InterPro" id="IPR004408">
    <property type="entry name" value="Biotin_CoA_COase_ligase"/>
</dbReference>
<evidence type="ECO:0000313" key="9">
    <source>
        <dbReference type="Proteomes" id="UP000254649"/>
    </source>
</evidence>
<dbReference type="Proteomes" id="UP000254649">
    <property type="component" value="Unassembled WGS sequence"/>
</dbReference>
<dbReference type="EC" id="6.3.4.15" evidence="5"/>
<keyword evidence="1 8" id="KW-0436">Ligase</keyword>
<dbReference type="PANTHER" id="PTHR12835:SF5">
    <property type="entry name" value="BIOTIN--PROTEIN LIGASE"/>
    <property type="match status" value="1"/>
</dbReference>
<dbReference type="Gene3D" id="3.30.930.10">
    <property type="entry name" value="Bira Bifunctional Protein, Domain 2"/>
    <property type="match status" value="1"/>
</dbReference>
<feature type="domain" description="BPL/LPL catalytic" evidence="7">
    <location>
        <begin position="58"/>
        <end position="249"/>
    </location>
</feature>
<evidence type="ECO:0000313" key="8">
    <source>
        <dbReference type="EMBL" id="SUT91957.1"/>
    </source>
</evidence>
<evidence type="ECO:0000256" key="1">
    <source>
        <dbReference type="ARBA" id="ARBA00022598"/>
    </source>
</evidence>
<dbReference type="NCBIfam" id="TIGR00121">
    <property type="entry name" value="birA_ligase"/>
    <property type="match status" value="1"/>
</dbReference>
<name>A0A380TUF3_9PAST</name>
<evidence type="ECO:0000256" key="2">
    <source>
        <dbReference type="ARBA" id="ARBA00022741"/>
    </source>
</evidence>
<dbReference type="GO" id="GO:0004077">
    <property type="term" value="F:biotin--[biotin carboxyl-carrier protein] ligase activity"/>
    <property type="evidence" value="ECO:0007669"/>
    <property type="project" value="UniProtKB-EC"/>
</dbReference>
<dbReference type="InterPro" id="IPR003142">
    <property type="entry name" value="BPL_C"/>
</dbReference>
<dbReference type="InterPro" id="IPR008988">
    <property type="entry name" value="Transcriptional_repressor_C"/>
</dbReference>
<dbReference type="PROSITE" id="PS51733">
    <property type="entry name" value="BPL_LPL_CATALYTIC"/>
    <property type="match status" value="1"/>
</dbReference>
<evidence type="ECO:0000256" key="5">
    <source>
        <dbReference type="ARBA" id="ARBA00024227"/>
    </source>
</evidence>
<comment type="catalytic activity">
    <reaction evidence="6">
        <text>biotin + L-lysyl-[protein] + ATP = N(6)-biotinyl-L-lysyl-[protein] + AMP + diphosphate + H(+)</text>
        <dbReference type="Rhea" id="RHEA:11756"/>
        <dbReference type="Rhea" id="RHEA-COMP:9752"/>
        <dbReference type="Rhea" id="RHEA-COMP:10505"/>
        <dbReference type="ChEBI" id="CHEBI:15378"/>
        <dbReference type="ChEBI" id="CHEBI:29969"/>
        <dbReference type="ChEBI" id="CHEBI:30616"/>
        <dbReference type="ChEBI" id="CHEBI:33019"/>
        <dbReference type="ChEBI" id="CHEBI:57586"/>
        <dbReference type="ChEBI" id="CHEBI:83144"/>
        <dbReference type="ChEBI" id="CHEBI:456215"/>
        <dbReference type="EC" id="6.3.4.15"/>
    </reaction>
</comment>
<protein>
    <recommendedName>
        <fullName evidence="5">biotin--[biotin carboxyl-carrier protein] ligase</fullName>
        <ecNumber evidence="5">6.3.4.15</ecNumber>
    </recommendedName>
</protein>
<evidence type="ECO:0000256" key="6">
    <source>
        <dbReference type="ARBA" id="ARBA00047846"/>
    </source>
</evidence>
<keyword evidence="2" id="KW-0547">Nucleotide-binding</keyword>
<evidence type="ECO:0000259" key="7">
    <source>
        <dbReference type="PROSITE" id="PS51733"/>
    </source>
</evidence>
<keyword evidence="4" id="KW-0092">Biotin</keyword>
<sequence length="311" mass="34839">MVQLLNILADCQPHSFEKLTALLALNDEQLLAEISALQAQGIRIDTSLGEVKIVAQTKPISAVKIQHVFSKQKVIYHPIINSTNQFLLSNIGRLNKGDICLTEHQTAGRGRRGRQWQSPFGGLAMFSLIWQVDAHKPIDGLSLVVGMAICDALHRLGAQGVMLKWPNDLLLNGRKLAGILIEIANTEKGKINLVIGIGINVAIPKDDNQINQPWANLIETLPQIDRTLLLIEVIKEVQNALIEFEQKGIRSEFRERWNQYDEFWGDDVNVITEKSTISGIERGIDERGYLQVLVNDELMKFNGGEVSLRRK</sequence>
<dbReference type="EMBL" id="UFRQ01000003">
    <property type="protein sequence ID" value="SUT91957.1"/>
    <property type="molecule type" value="Genomic_DNA"/>
</dbReference>
<keyword evidence="3" id="KW-0067">ATP-binding</keyword>
<dbReference type="InterPro" id="IPR045864">
    <property type="entry name" value="aa-tRNA-synth_II/BPL/LPL"/>
</dbReference>
<gene>
    <name evidence="8" type="primary">birA</name>
    <name evidence="8" type="ORF">NCTC10801_01575</name>
</gene>
<organism evidence="8 9">
    <name type="scientific">[Actinobacillus] rossii</name>
    <dbReference type="NCBI Taxonomy" id="123820"/>
    <lineage>
        <taxon>Bacteria</taxon>
        <taxon>Pseudomonadati</taxon>
        <taxon>Pseudomonadota</taxon>
        <taxon>Gammaproteobacteria</taxon>
        <taxon>Pasteurellales</taxon>
        <taxon>Pasteurellaceae</taxon>
    </lineage>
</organism>
<dbReference type="CDD" id="cd16442">
    <property type="entry name" value="BPL"/>
    <property type="match status" value="1"/>
</dbReference>
<dbReference type="PANTHER" id="PTHR12835">
    <property type="entry name" value="BIOTIN PROTEIN LIGASE"/>
    <property type="match status" value="1"/>
</dbReference>
<dbReference type="GO" id="GO:0005524">
    <property type="term" value="F:ATP binding"/>
    <property type="evidence" value="ECO:0007669"/>
    <property type="project" value="UniProtKB-KW"/>
</dbReference>
<dbReference type="SUPFAM" id="SSF55681">
    <property type="entry name" value="Class II aaRS and biotin synthetases"/>
    <property type="match status" value="1"/>
</dbReference>
<evidence type="ECO:0000256" key="4">
    <source>
        <dbReference type="ARBA" id="ARBA00023267"/>
    </source>
</evidence>
<reference evidence="8 9" key="1">
    <citation type="submission" date="2018-06" db="EMBL/GenBank/DDBJ databases">
        <authorList>
            <consortium name="Pathogen Informatics"/>
            <person name="Doyle S."/>
        </authorList>
    </citation>
    <scope>NUCLEOTIDE SEQUENCE [LARGE SCALE GENOMIC DNA]</scope>
    <source>
        <strain evidence="8 9">NCTC10801</strain>
    </source>
</reference>
<dbReference type="Pfam" id="PF03099">
    <property type="entry name" value="BPL_LplA_LipB"/>
    <property type="match status" value="1"/>
</dbReference>